<comment type="caution">
    <text evidence="1">The sequence shown here is derived from an EMBL/GenBank/DDBJ whole genome shotgun (WGS) entry which is preliminary data.</text>
</comment>
<reference evidence="1" key="1">
    <citation type="journal article" date="2014" name="Int. J. Syst. Evol. Microbiol.">
        <title>Complete genome sequence of Corynebacterium casei LMG S-19264T (=DSM 44701T), isolated from a smear-ripened cheese.</title>
        <authorList>
            <consortium name="US DOE Joint Genome Institute (JGI-PGF)"/>
            <person name="Walter F."/>
            <person name="Albersmeier A."/>
            <person name="Kalinowski J."/>
            <person name="Ruckert C."/>
        </authorList>
    </citation>
    <scope>NUCLEOTIDE SEQUENCE</scope>
    <source>
        <strain evidence="1">CGMCC 1.15447</strain>
    </source>
</reference>
<reference evidence="1" key="2">
    <citation type="submission" date="2020-09" db="EMBL/GenBank/DDBJ databases">
        <authorList>
            <person name="Sun Q."/>
            <person name="Zhou Y."/>
        </authorList>
    </citation>
    <scope>NUCLEOTIDE SEQUENCE</scope>
    <source>
        <strain evidence="1">CGMCC 1.15447</strain>
    </source>
</reference>
<protein>
    <recommendedName>
        <fullName evidence="3">Ligand-binding SRPBCC domain-containing protein</fullName>
    </recommendedName>
</protein>
<dbReference type="Gene3D" id="3.30.530.20">
    <property type="match status" value="1"/>
</dbReference>
<sequence>MRDRGYALFTVSDSIHVNAPADRCFLLSTHVGLAALTLEMQPVSGKVQGTLGPGDRVIFAGWRFGLPHVHESVVTRYERPGFLQHSMQRSRFSRYHYDHQFIEIDGQTLIIDKLRFSLPFGWLGKKIGKRLVLPAIAALVRKRLELLKQVAENGQWRLYLAEESHEEAHPSGIIAEAS</sequence>
<dbReference type="Proteomes" id="UP000648801">
    <property type="component" value="Unassembled WGS sequence"/>
</dbReference>
<keyword evidence="2" id="KW-1185">Reference proteome</keyword>
<dbReference type="RefSeq" id="WP_229668909.1">
    <property type="nucleotide sequence ID" value="NZ_BMJB01000001.1"/>
</dbReference>
<evidence type="ECO:0008006" key="3">
    <source>
        <dbReference type="Google" id="ProtNLM"/>
    </source>
</evidence>
<evidence type="ECO:0000313" key="1">
    <source>
        <dbReference type="EMBL" id="GGA71273.1"/>
    </source>
</evidence>
<dbReference type="InterPro" id="IPR023393">
    <property type="entry name" value="START-like_dom_sf"/>
</dbReference>
<dbReference type="SUPFAM" id="SSF55961">
    <property type="entry name" value="Bet v1-like"/>
    <property type="match status" value="1"/>
</dbReference>
<gene>
    <name evidence="1" type="ORF">GCM10011507_23650</name>
</gene>
<name>A0A916RWP7_9BACT</name>
<proteinExistence type="predicted"/>
<evidence type="ECO:0000313" key="2">
    <source>
        <dbReference type="Proteomes" id="UP000648801"/>
    </source>
</evidence>
<accession>A0A916RWP7</accession>
<dbReference type="AlphaFoldDB" id="A0A916RWP7"/>
<dbReference type="EMBL" id="BMJB01000001">
    <property type="protein sequence ID" value="GGA71273.1"/>
    <property type="molecule type" value="Genomic_DNA"/>
</dbReference>
<organism evidence="1 2">
    <name type="scientific">Edaphobacter acidisoli</name>
    <dbReference type="NCBI Taxonomy" id="2040573"/>
    <lineage>
        <taxon>Bacteria</taxon>
        <taxon>Pseudomonadati</taxon>
        <taxon>Acidobacteriota</taxon>
        <taxon>Terriglobia</taxon>
        <taxon>Terriglobales</taxon>
        <taxon>Acidobacteriaceae</taxon>
        <taxon>Edaphobacter</taxon>
    </lineage>
</organism>